<comment type="caution">
    <text evidence="2">The sequence shown here is derived from an EMBL/GenBank/DDBJ whole genome shotgun (WGS) entry which is preliminary data.</text>
</comment>
<keyword evidence="3" id="KW-1185">Reference proteome</keyword>
<feature type="compositionally biased region" description="Basic and acidic residues" evidence="1">
    <location>
        <begin position="25"/>
        <end position="35"/>
    </location>
</feature>
<feature type="region of interest" description="Disordered" evidence="1">
    <location>
        <begin position="1"/>
        <end position="41"/>
    </location>
</feature>
<dbReference type="EMBL" id="SRLO01001153">
    <property type="protein sequence ID" value="TNN40859.1"/>
    <property type="molecule type" value="Genomic_DNA"/>
</dbReference>
<feature type="region of interest" description="Disordered" evidence="1">
    <location>
        <begin position="57"/>
        <end position="79"/>
    </location>
</feature>
<evidence type="ECO:0000313" key="3">
    <source>
        <dbReference type="Proteomes" id="UP000314294"/>
    </source>
</evidence>
<dbReference type="Proteomes" id="UP000314294">
    <property type="component" value="Unassembled WGS sequence"/>
</dbReference>
<name>A0A4Z2FI75_9TELE</name>
<gene>
    <name evidence="2" type="ORF">EYF80_048964</name>
</gene>
<reference evidence="2 3" key="1">
    <citation type="submission" date="2019-03" db="EMBL/GenBank/DDBJ databases">
        <title>First draft genome of Liparis tanakae, snailfish: a comprehensive survey of snailfish specific genes.</title>
        <authorList>
            <person name="Kim W."/>
            <person name="Song I."/>
            <person name="Jeong J.-H."/>
            <person name="Kim D."/>
            <person name="Kim S."/>
            <person name="Ryu S."/>
            <person name="Song J.Y."/>
            <person name="Lee S.K."/>
        </authorList>
    </citation>
    <scope>NUCLEOTIDE SEQUENCE [LARGE SCALE GENOMIC DNA]</scope>
    <source>
        <tissue evidence="2">Muscle</tissue>
    </source>
</reference>
<evidence type="ECO:0000313" key="2">
    <source>
        <dbReference type="EMBL" id="TNN40859.1"/>
    </source>
</evidence>
<proteinExistence type="predicted"/>
<evidence type="ECO:0000256" key="1">
    <source>
        <dbReference type="SAM" id="MobiDB-lite"/>
    </source>
</evidence>
<sequence length="79" mass="8632">MTLLRGSDGNPRTSAGSWRFQKSFPAREEVGRTARQEVGVSSSLDLSLLSKHESIPLSHKPFNTQHPAPPAADHVPPLF</sequence>
<organism evidence="2 3">
    <name type="scientific">Liparis tanakae</name>
    <name type="common">Tanaka's snailfish</name>
    <dbReference type="NCBI Taxonomy" id="230148"/>
    <lineage>
        <taxon>Eukaryota</taxon>
        <taxon>Metazoa</taxon>
        <taxon>Chordata</taxon>
        <taxon>Craniata</taxon>
        <taxon>Vertebrata</taxon>
        <taxon>Euteleostomi</taxon>
        <taxon>Actinopterygii</taxon>
        <taxon>Neopterygii</taxon>
        <taxon>Teleostei</taxon>
        <taxon>Neoteleostei</taxon>
        <taxon>Acanthomorphata</taxon>
        <taxon>Eupercaria</taxon>
        <taxon>Perciformes</taxon>
        <taxon>Cottioidei</taxon>
        <taxon>Cottales</taxon>
        <taxon>Liparidae</taxon>
        <taxon>Liparis</taxon>
    </lineage>
</organism>
<dbReference type="AlphaFoldDB" id="A0A4Z2FI75"/>
<protein>
    <submittedName>
        <fullName evidence="2">Uncharacterized protein</fullName>
    </submittedName>
</protein>
<accession>A0A4Z2FI75</accession>